<dbReference type="KEGG" id="pob:LPB03_00730"/>
<feature type="chain" id="PRO_5008615889" evidence="1">
    <location>
        <begin position="29"/>
        <end position="239"/>
    </location>
</feature>
<keyword evidence="1" id="KW-0732">Signal</keyword>
<evidence type="ECO:0000313" key="3">
    <source>
        <dbReference type="Proteomes" id="UP000092584"/>
    </source>
</evidence>
<reference evidence="3" key="1">
    <citation type="submission" date="2016-02" db="EMBL/GenBank/DDBJ databases">
        <authorList>
            <person name="Shin S.-K."/>
            <person name="Yi H."/>
            <person name="Kim E."/>
        </authorList>
    </citation>
    <scope>NUCLEOTIDE SEQUENCE [LARGE SCALE GENOMIC DNA]</scope>
    <source>
        <strain evidence="3">LPB0003</strain>
    </source>
</reference>
<feature type="signal peptide" evidence="1">
    <location>
        <begin position="1"/>
        <end position="28"/>
    </location>
</feature>
<keyword evidence="3" id="KW-1185">Reference proteome</keyword>
<name>A0A1B8U155_9FLAO</name>
<evidence type="ECO:0000256" key="1">
    <source>
        <dbReference type="SAM" id="SignalP"/>
    </source>
</evidence>
<organism evidence="2 3">
    <name type="scientific">Polaribacter vadi</name>
    <dbReference type="NCBI Taxonomy" id="1774273"/>
    <lineage>
        <taxon>Bacteria</taxon>
        <taxon>Pseudomonadati</taxon>
        <taxon>Bacteroidota</taxon>
        <taxon>Flavobacteriia</taxon>
        <taxon>Flavobacteriales</taxon>
        <taxon>Flavobacteriaceae</taxon>
    </lineage>
</organism>
<dbReference type="EMBL" id="LSFM01000018">
    <property type="protein sequence ID" value="OBY65603.1"/>
    <property type="molecule type" value="Genomic_DNA"/>
</dbReference>
<accession>A0A1B8U155</accession>
<protein>
    <submittedName>
        <fullName evidence="2">Uncharacterized protein</fullName>
    </submittedName>
</protein>
<dbReference type="Proteomes" id="UP000092584">
    <property type="component" value="Unassembled WGS sequence"/>
</dbReference>
<sequence length="239" mass="25058">MKTMNTITSKFKIALVAVGLLTIGSMSAQRTDTSTNAATDFTKQTNTVLGEDGGSVKVIDNKGTIKYLQASNGITTFTDTAPNGGVITTWQLGGTLTDDTYIDATGQVFAISGIKAIDATTNPVTDIAATAYDSTGFTLLLRDEATGEFKKMLITDLVSGIRKVHTQGANAAADVAITVSGLPALTAGTTEAKLFVYRNGAKLRSGVDFVATADTVTIQYDAAEMPMYAGDIVEVQYIK</sequence>
<gene>
    <name evidence="2" type="ORF">LPB3_04380</name>
</gene>
<proteinExistence type="predicted"/>
<evidence type="ECO:0000313" key="2">
    <source>
        <dbReference type="EMBL" id="OBY65603.1"/>
    </source>
</evidence>
<dbReference type="AlphaFoldDB" id="A0A1B8U155"/>
<comment type="caution">
    <text evidence="2">The sequence shown here is derived from an EMBL/GenBank/DDBJ whole genome shotgun (WGS) entry which is preliminary data.</text>
</comment>
<dbReference type="STRING" id="1774273.LPB03_00730"/>